<proteinExistence type="predicted"/>
<dbReference type="Pfam" id="PF14362">
    <property type="entry name" value="DUF4407"/>
    <property type="match status" value="1"/>
</dbReference>
<accession>A0ABQ3L671</accession>
<keyword evidence="1" id="KW-0812">Transmembrane</keyword>
<organism evidence="2 3">
    <name type="scientific">Amycolatopsis oliviviridis</name>
    <dbReference type="NCBI Taxonomy" id="1471590"/>
    <lineage>
        <taxon>Bacteria</taxon>
        <taxon>Bacillati</taxon>
        <taxon>Actinomycetota</taxon>
        <taxon>Actinomycetes</taxon>
        <taxon>Pseudonocardiales</taxon>
        <taxon>Pseudonocardiaceae</taxon>
        <taxon>Amycolatopsis</taxon>
    </lineage>
</organism>
<sequence>MQRSLAASGTRRFDSFGRTIAVACFRTAIAVLIAVAIAQPLMLRLFQPEIENQIQTTRVAQSQAFTSREYNSELFRNARKELDAARLRLDQARMATLCEITGSCGTGQAGQGNLARQRRLEEEQAQTDFDAANSRYQTVLAQIERSSQAVAMRPVGLVEQFEAYSDVSDRNPSVAAAFWVVGALFVTVEMLPVLLIGAARRRGTTLYEKLLAINERYERDKFEFEAALAAGQRLTDESDPEVDDVLRRFEQQRDEIDQNTQATLSSVVQLAEEREIRHRAG</sequence>
<feature type="transmembrane region" description="Helical" evidence="1">
    <location>
        <begin position="20"/>
        <end position="38"/>
    </location>
</feature>
<keyword evidence="1" id="KW-0472">Membrane</keyword>
<dbReference type="Proteomes" id="UP000635387">
    <property type="component" value="Unassembled WGS sequence"/>
</dbReference>
<keyword evidence="1" id="KW-1133">Transmembrane helix</keyword>
<evidence type="ECO:0000313" key="2">
    <source>
        <dbReference type="EMBL" id="GHH06149.1"/>
    </source>
</evidence>
<protein>
    <recommendedName>
        <fullName evidence="4">DUF4407 domain-containing protein</fullName>
    </recommendedName>
</protein>
<reference evidence="3" key="1">
    <citation type="journal article" date="2019" name="Int. J. Syst. Evol. Microbiol.">
        <title>The Global Catalogue of Microorganisms (GCM) 10K type strain sequencing project: providing services to taxonomists for standard genome sequencing and annotation.</title>
        <authorList>
            <consortium name="The Broad Institute Genomics Platform"/>
            <consortium name="The Broad Institute Genome Sequencing Center for Infectious Disease"/>
            <person name="Wu L."/>
            <person name="Ma J."/>
        </authorList>
    </citation>
    <scope>NUCLEOTIDE SEQUENCE [LARGE SCALE GENOMIC DNA]</scope>
    <source>
        <strain evidence="3">CGMCC 4.7683</strain>
    </source>
</reference>
<keyword evidence="3" id="KW-1185">Reference proteome</keyword>
<evidence type="ECO:0008006" key="4">
    <source>
        <dbReference type="Google" id="ProtNLM"/>
    </source>
</evidence>
<evidence type="ECO:0000313" key="3">
    <source>
        <dbReference type="Proteomes" id="UP000635387"/>
    </source>
</evidence>
<dbReference type="EMBL" id="BNAY01000001">
    <property type="protein sequence ID" value="GHH06149.1"/>
    <property type="molecule type" value="Genomic_DNA"/>
</dbReference>
<evidence type="ECO:0000256" key="1">
    <source>
        <dbReference type="SAM" id="Phobius"/>
    </source>
</evidence>
<name>A0ABQ3L671_9PSEU</name>
<comment type="caution">
    <text evidence="2">The sequence shown here is derived from an EMBL/GenBank/DDBJ whole genome shotgun (WGS) entry which is preliminary data.</text>
</comment>
<feature type="transmembrane region" description="Helical" evidence="1">
    <location>
        <begin position="176"/>
        <end position="199"/>
    </location>
</feature>
<gene>
    <name evidence="2" type="ORF">GCM10017790_11070</name>
</gene>
<dbReference type="InterPro" id="IPR025519">
    <property type="entry name" value="DUF4407"/>
</dbReference>